<reference evidence="11 12" key="1">
    <citation type="journal article" date="2007" name="Science">
        <title>Sea anemone genome reveals ancestral eumetazoan gene repertoire and genomic organization.</title>
        <authorList>
            <person name="Putnam N.H."/>
            <person name="Srivastava M."/>
            <person name="Hellsten U."/>
            <person name="Dirks B."/>
            <person name="Chapman J."/>
            <person name="Salamov A."/>
            <person name="Terry A."/>
            <person name="Shapiro H."/>
            <person name="Lindquist E."/>
            <person name="Kapitonov V.V."/>
            <person name="Jurka J."/>
            <person name="Genikhovich G."/>
            <person name="Grigoriev I.V."/>
            <person name="Lucas S.M."/>
            <person name="Steele R.E."/>
            <person name="Finnerty J.R."/>
            <person name="Technau U."/>
            <person name="Martindale M.Q."/>
            <person name="Rokhsar D.S."/>
        </authorList>
    </citation>
    <scope>NUCLEOTIDE SEQUENCE [LARGE SCALE GENOMIC DNA]</scope>
    <source>
        <strain evidence="12">CH2 X CH6</strain>
    </source>
</reference>
<evidence type="ECO:0000256" key="7">
    <source>
        <dbReference type="ARBA" id="ARBA00023136"/>
    </source>
</evidence>
<dbReference type="OrthoDB" id="69461at2759"/>
<dbReference type="PhylomeDB" id="A7SVM0"/>
<dbReference type="eggNOG" id="KOG4253">
    <property type="taxonomic scope" value="Eukaryota"/>
</dbReference>
<evidence type="ECO:0000313" key="12">
    <source>
        <dbReference type="Proteomes" id="UP000001593"/>
    </source>
</evidence>
<evidence type="ECO:0000256" key="5">
    <source>
        <dbReference type="ARBA" id="ARBA00022824"/>
    </source>
</evidence>
<dbReference type="Pfam" id="PF04420">
    <property type="entry name" value="CHD5"/>
    <property type="match status" value="1"/>
</dbReference>
<dbReference type="AlphaFoldDB" id="A7SVM0"/>
<keyword evidence="5" id="KW-0256">Endoplasmic reticulum</keyword>
<evidence type="ECO:0000256" key="9">
    <source>
        <dbReference type="ARBA" id="ARBA00033006"/>
    </source>
</evidence>
<feature type="transmembrane region" description="Helical" evidence="10">
    <location>
        <begin position="104"/>
        <end position="121"/>
    </location>
</feature>
<evidence type="ECO:0000313" key="11">
    <source>
        <dbReference type="EMBL" id="EDO32250.1"/>
    </source>
</evidence>
<keyword evidence="7 10" id="KW-0472">Membrane</keyword>
<dbReference type="PANTHER" id="PTHR42650:SF1">
    <property type="entry name" value="GUIDED ENTRY OF TAIL-ANCHORED PROTEINS FACTOR 1"/>
    <property type="match status" value="1"/>
</dbReference>
<dbReference type="GO" id="GO:0005789">
    <property type="term" value="C:endoplasmic reticulum membrane"/>
    <property type="evidence" value="ECO:0007669"/>
    <property type="project" value="UniProtKB-SubCell"/>
</dbReference>
<organism evidence="11 12">
    <name type="scientific">Nematostella vectensis</name>
    <name type="common">Starlet sea anemone</name>
    <dbReference type="NCBI Taxonomy" id="45351"/>
    <lineage>
        <taxon>Eukaryota</taxon>
        <taxon>Metazoa</taxon>
        <taxon>Cnidaria</taxon>
        <taxon>Anthozoa</taxon>
        <taxon>Hexacorallia</taxon>
        <taxon>Actiniaria</taxon>
        <taxon>Edwardsiidae</taxon>
        <taxon>Nematostella</taxon>
    </lineage>
</organism>
<sequence>MADELFPMTVFCFVYVLLMRTVFKSLLAASSWIPKLLNKPTSGEQTSIDELKSMKAEQAIISPQDEFARFVRLKRKIDKVSEDLIEKAKSRNEKIGKQQRSLKGIFLMCLFAVHIVFLVTYRKTPIVQLPEPWFSPLHSIISFPTGTIGAIGLPFWMVTCNQIVSSYII</sequence>
<evidence type="ECO:0000256" key="6">
    <source>
        <dbReference type="ARBA" id="ARBA00022989"/>
    </source>
</evidence>
<evidence type="ECO:0000256" key="8">
    <source>
        <dbReference type="ARBA" id="ARBA00032437"/>
    </source>
</evidence>
<accession>A7SVM0</accession>
<dbReference type="KEGG" id="nve:5503252"/>
<dbReference type="OMA" id="CGMFTAF"/>
<dbReference type="GO" id="GO:0043529">
    <property type="term" value="C:GET complex"/>
    <property type="evidence" value="ECO:0000318"/>
    <property type="project" value="GO_Central"/>
</dbReference>
<evidence type="ECO:0000256" key="3">
    <source>
        <dbReference type="ARBA" id="ARBA00017951"/>
    </source>
</evidence>
<dbReference type="Proteomes" id="UP000001593">
    <property type="component" value="Unassembled WGS sequence"/>
</dbReference>
<dbReference type="HOGENOM" id="CLU_121992_0_0_1"/>
<keyword evidence="6 10" id="KW-1133">Transmembrane helix</keyword>
<dbReference type="Gene3D" id="1.10.287.660">
    <property type="entry name" value="Helix hairpin bin"/>
    <property type="match status" value="1"/>
</dbReference>
<dbReference type="GO" id="GO:0043495">
    <property type="term" value="F:protein-membrane adaptor activity"/>
    <property type="evidence" value="ECO:0000318"/>
    <property type="project" value="GO_Central"/>
</dbReference>
<evidence type="ECO:0000256" key="2">
    <source>
        <dbReference type="ARBA" id="ARBA00010799"/>
    </source>
</evidence>
<evidence type="ECO:0000256" key="4">
    <source>
        <dbReference type="ARBA" id="ARBA00022692"/>
    </source>
</evidence>
<feature type="transmembrane region" description="Helical" evidence="10">
    <location>
        <begin position="141"/>
        <end position="164"/>
    </location>
</feature>
<dbReference type="PANTHER" id="PTHR42650">
    <property type="entry name" value="TAIL-ANCHORED PROTEIN INSERTION RECEPTOR WRB"/>
    <property type="match status" value="1"/>
</dbReference>
<feature type="transmembrane region" description="Helical" evidence="10">
    <location>
        <begin position="6"/>
        <end position="23"/>
    </location>
</feature>
<evidence type="ECO:0000256" key="10">
    <source>
        <dbReference type="SAM" id="Phobius"/>
    </source>
</evidence>
<keyword evidence="4 10" id="KW-0812">Transmembrane</keyword>
<proteinExistence type="inferred from homology"/>
<name>A7SVM0_NEMVE</name>
<gene>
    <name evidence="11" type="ORF">NEMVEDRAFT_v1g218163</name>
</gene>
<protein>
    <recommendedName>
        <fullName evidence="3">Guided entry of tail-anchored proteins factor 1</fullName>
    </recommendedName>
    <alternativeName>
        <fullName evidence="8">Tail-anchored protein insertion receptor WRB</fullName>
    </alternativeName>
    <alternativeName>
        <fullName evidence="9">Tryptophan-rich basic protein</fullName>
    </alternativeName>
</protein>
<dbReference type="InterPro" id="IPR029012">
    <property type="entry name" value="Helix_hairpin_bin_sf"/>
</dbReference>
<dbReference type="GO" id="GO:0071816">
    <property type="term" value="P:tail-anchored membrane protein insertion into ER membrane"/>
    <property type="evidence" value="ECO:0000318"/>
    <property type="project" value="GO_Central"/>
</dbReference>
<dbReference type="EMBL" id="DS469839">
    <property type="protein sequence ID" value="EDO32250.1"/>
    <property type="molecule type" value="Genomic_DNA"/>
</dbReference>
<dbReference type="InParanoid" id="A7SVM0"/>
<comment type="similarity">
    <text evidence="2">Belongs to the WRB/GET1 family.</text>
</comment>
<evidence type="ECO:0000256" key="1">
    <source>
        <dbReference type="ARBA" id="ARBA00004477"/>
    </source>
</evidence>
<comment type="subcellular location">
    <subcellularLocation>
        <location evidence="1">Endoplasmic reticulum membrane</location>
        <topology evidence="1">Multi-pass membrane protein</topology>
    </subcellularLocation>
</comment>
<dbReference type="STRING" id="45351.A7SVM0"/>
<keyword evidence="12" id="KW-1185">Reference proteome</keyword>
<dbReference type="InterPro" id="IPR028945">
    <property type="entry name" value="Get1"/>
</dbReference>